<dbReference type="PROSITE" id="PS50005">
    <property type="entry name" value="TPR"/>
    <property type="match status" value="1"/>
</dbReference>
<sequence>MKSRIAVLASVLLLGACAQLPDPSESAVMNLFVVTPQAPDMRYQIEIAKLTDLANHQNQLDDASMAQLLYRRGSLYDALGLSGLARIDLNRALERDPRLADAYNFLGIQYTEIEQYNYAYEMFDSALELEPEHPYALLNRGMTAYYDGRIDLASKDYQRYFESQPDDPYRVLWLYLAEVETDAEAARRNLAERRIKYANGAWGWVLNDLLLGVVDEQSFLNDYAPKHLGEDETLAERMCESYFYLGKLKQLEGDNQAAAVYFRLALTTNVYRFLEHRYAGIELQRSQQALEQQASSTKLDAQE</sequence>
<comment type="subunit">
    <text evidence="8">Homodimer.</text>
</comment>
<dbReference type="InterPro" id="IPR050498">
    <property type="entry name" value="Ycf3"/>
</dbReference>
<evidence type="ECO:0000256" key="2">
    <source>
        <dbReference type="ARBA" id="ARBA00022729"/>
    </source>
</evidence>
<dbReference type="PROSITE" id="PS51257">
    <property type="entry name" value="PROKAR_LIPOPROTEIN"/>
    <property type="match status" value="1"/>
</dbReference>
<keyword evidence="7 11" id="KW-0449">Lipoprotein</keyword>
<evidence type="ECO:0000256" key="4">
    <source>
        <dbReference type="ARBA" id="ARBA00022803"/>
    </source>
</evidence>
<protein>
    <recommendedName>
        <fullName evidence="8">Lipoprotein NlpI</fullName>
    </recommendedName>
</protein>
<keyword evidence="4 9" id="KW-0802">TPR repeat</keyword>
<keyword evidence="2 10" id="KW-0732">Signal</keyword>
<evidence type="ECO:0000256" key="7">
    <source>
        <dbReference type="ARBA" id="ARBA00023288"/>
    </source>
</evidence>
<accession>A0ABU3KUP8</accession>
<evidence type="ECO:0000256" key="8">
    <source>
        <dbReference type="PIRNR" id="PIRNR004654"/>
    </source>
</evidence>
<feature type="signal peptide" evidence="10">
    <location>
        <begin position="1"/>
        <end position="18"/>
    </location>
</feature>
<keyword evidence="5 8" id="KW-0472">Membrane</keyword>
<evidence type="ECO:0000256" key="1">
    <source>
        <dbReference type="ARBA" id="ARBA00022475"/>
    </source>
</evidence>
<dbReference type="SUPFAM" id="SSF48452">
    <property type="entry name" value="TPR-like"/>
    <property type="match status" value="1"/>
</dbReference>
<dbReference type="Pfam" id="PF13181">
    <property type="entry name" value="TPR_8"/>
    <property type="match status" value="1"/>
</dbReference>
<evidence type="ECO:0000256" key="10">
    <source>
        <dbReference type="SAM" id="SignalP"/>
    </source>
</evidence>
<evidence type="ECO:0000256" key="3">
    <source>
        <dbReference type="ARBA" id="ARBA00022737"/>
    </source>
</evidence>
<comment type="subcellular location">
    <subcellularLocation>
        <location evidence="8">Cell membrane</location>
    </subcellularLocation>
</comment>
<dbReference type="InterPro" id="IPR011990">
    <property type="entry name" value="TPR-like_helical_dom_sf"/>
</dbReference>
<keyword evidence="3" id="KW-0677">Repeat</keyword>
<evidence type="ECO:0000313" key="11">
    <source>
        <dbReference type="EMBL" id="MDT7525180.1"/>
    </source>
</evidence>
<keyword evidence="6" id="KW-0564">Palmitate</keyword>
<dbReference type="PIRSF" id="PIRSF004654">
    <property type="entry name" value="NlpI"/>
    <property type="match status" value="1"/>
</dbReference>
<dbReference type="PROSITE" id="PS50293">
    <property type="entry name" value="TPR_REGION"/>
    <property type="match status" value="1"/>
</dbReference>
<evidence type="ECO:0000313" key="12">
    <source>
        <dbReference type="Proteomes" id="UP001305027"/>
    </source>
</evidence>
<comment type="caution">
    <text evidence="11">The sequence shown here is derived from an EMBL/GenBank/DDBJ whole genome shotgun (WGS) entry which is preliminary data.</text>
</comment>
<evidence type="ECO:0000256" key="9">
    <source>
        <dbReference type="PROSITE-ProRule" id="PRU00339"/>
    </source>
</evidence>
<comment type="function">
    <text evidence="8">May be involved in cell division.</text>
</comment>
<evidence type="ECO:0000256" key="5">
    <source>
        <dbReference type="ARBA" id="ARBA00023136"/>
    </source>
</evidence>
<organism evidence="11 12">
    <name type="scientific">Pseudidiomarina fusca</name>
    <dbReference type="NCBI Taxonomy" id="2965078"/>
    <lineage>
        <taxon>Bacteria</taxon>
        <taxon>Pseudomonadati</taxon>
        <taxon>Pseudomonadota</taxon>
        <taxon>Gammaproteobacteria</taxon>
        <taxon>Alteromonadales</taxon>
        <taxon>Idiomarinaceae</taxon>
        <taxon>Pseudidiomarina</taxon>
    </lineage>
</organism>
<name>A0ABU3KUP8_9GAMM</name>
<dbReference type="Proteomes" id="UP001305027">
    <property type="component" value="Unassembled WGS sequence"/>
</dbReference>
<dbReference type="PANTHER" id="PTHR44858">
    <property type="entry name" value="TETRATRICOPEPTIDE REPEAT PROTEIN 6"/>
    <property type="match status" value="1"/>
</dbReference>
<dbReference type="EMBL" id="JANFPJ010000006">
    <property type="protein sequence ID" value="MDT7525180.1"/>
    <property type="molecule type" value="Genomic_DNA"/>
</dbReference>
<gene>
    <name evidence="11" type="primary">nlpI</name>
    <name evidence="11" type="ORF">NOG12_03625</name>
</gene>
<dbReference type="SMART" id="SM00028">
    <property type="entry name" value="TPR"/>
    <property type="match status" value="4"/>
</dbReference>
<dbReference type="PANTHER" id="PTHR44858:SF1">
    <property type="entry name" value="UDP-N-ACETYLGLUCOSAMINE--PEPTIDE N-ACETYLGLUCOSAMINYLTRANSFERASE SPINDLY-RELATED"/>
    <property type="match status" value="1"/>
</dbReference>
<feature type="repeat" description="TPR" evidence="9">
    <location>
        <begin position="100"/>
        <end position="133"/>
    </location>
</feature>
<dbReference type="InterPro" id="IPR019734">
    <property type="entry name" value="TPR_rpt"/>
</dbReference>
<feature type="chain" id="PRO_5047101285" description="Lipoprotein NlpI" evidence="10">
    <location>
        <begin position="19"/>
        <end position="303"/>
    </location>
</feature>
<evidence type="ECO:0000256" key="6">
    <source>
        <dbReference type="ARBA" id="ARBA00023139"/>
    </source>
</evidence>
<keyword evidence="12" id="KW-1185">Reference proteome</keyword>
<dbReference type="RefSeq" id="WP_313932432.1">
    <property type="nucleotide sequence ID" value="NZ_JANFPJ010000006.1"/>
</dbReference>
<dbReference type="Gene3D" id="1.25.40.10">
    <property type="entry name" value="Tetratricopeptide repeat domain"/>
    <property type="match status" value="1"/>
</dbReference>
<dbReference type="NCBIfam" id="NF008391">
    <property type="entry name" value="PRK11189.1"/>
    <property type="match status" value="1"/>
</dbReference>
<dbReference type="InterPro" id="IPR023605">
    <property type="entry name" value="Lipoprotein_NlpI"/>
</dbReference>
<proteinExistence type="predicted"/>
<reference evidence="11 12" key="1">
    <citation type="submission" date="2022-07" db="EMBL/GenBank/DDBJ databases">
        <title>Pseudidiomarina sp. nov, a marine bacterium isolated from Pacific Ocean.</title>
        <authorList>
            <person name="Wang Y."/>
        </authorList>
    </citation>
    <scope>NUCLEOTIDE SEQUENCE [LARGE SCALE GENOMIC DNA]</scope>
    <source>
        <strain evidence="11 12">GXY010</strain>
    </source>
</reference>
<keyword evidence="1 8" id="KW-1003">Cell membrane</keyword>